<sequence length="105" mass="11820">MTKSLAEMSEREYFANVRRRLPMYVIDGRLDRLEAFLDGYDQHALRPGGPGLRDWTDRLIATCSQGWSEQIAEMRAARDCLATAIGNVDILLDMLNGMTALLGED</sequence>
<keyword evidence="2" id="KW-1185">Reference proteome</keyword>
<dbReference type="EMBL" id="CP001814">
    <property type="protein sequence ID" value="ACZ87493.1"/>
    <property type="molecule type" value="Genomic_DNA"/>
</dbReference>
<organism evidence="1 2">
    <name type="scientific">Streptosporangium roseum (strain ATCC 12428 / DSM 43021 / JCM 3005 / KCTC 9067 / NCIMB 10171 / NRRL 2505 / NI 9100)</name>
    <dbReference type="NCBI Taxonomy" id="479432"/>
    <lineage>
        <taxon>Bacteria</taxon>
        <taxon>Bacillati</taxon>
        <taxon>Actinomycetota</taxon>
        <taxon>Actinomycetes</taxon>
        <taxon>Streptosporangiales</taxon>
        <taxon>Streptosporangiaceae</taxon>
        <taxon>Streptosporangium</taxon>
    </lineage>
</organism>
<dbReference type="KEGG" id="sro:Sros_4636"/>
<reference evidence="1 2" key="1">
    <citation type="journal article" date="2010" name="Stand. Genomic Sci.">
        <title>Complete genome sequence of Streptosporangium roseum type strain (NI 9100).</title>
        <authorList>
            <person name="Nolan M."/>
            <person name="Sikorski J."/>
            <person name="Jando M."/>
            <person name="Lucas S."/>
            <person name="Lapidus A."/>
            <person name="Glavina Del Rio T."/>
            <person name="Chen F."/>
            <person name="Tice H."/>
            <person name="Pitluck S."/>
            <person name="Cheng J.F."/>
            <person name="Chertkov O."/>
            <person name="Sims D."/>
            <person name="Meincke L."/>
            <person name="Brettin T."/>
            <person name="Han C."/>
            <person name="Detter J.C."/>
            <person name="Bruce D."/>
            <person name="Goodwin L."/>
            <person name="Land M."/>
            <person name="Hauser L."/>
            <person name="Chang Y.J."/>
            <person name="Jeffries C.D."/>
            <person name="Ivanova N."/>
            <person name="Mavromatis K."/>
            <person name="Mikhailova N."/>
            <person name="Chen A."/>
            <person name="Palaniappan K."/>
            <person name="Chain P."/>
            <person name="Rohde M."/>
            <person name="Goker M."/>
            <person name="Bristow J."/>
            <person name="Eisen J.A."/>
            <person name="Markowitz V."/>
            <person name="Hugenholtz P."/>
            <person name="Kyrpides N.C."/>
            <person name="Klenk H.P."/>
        </authorList>
    </citation>
    <scope>NUCLEOTIDE SEQUENCE [LARGE SCALE GENOMIC DNA]</scope>
    <source>
        <strain evidence="2">ATCC 12428 / DSM 43021 / JCM 3005 / NI 9100</strain>
    </source>
</reference>
<evidence type="ECO:0000313" key="2">
    <source>
        <dbReference type="Proteomes" id="UP000002029"/>
    </source>
</evidence>
<proteinExistence type="predicted"/>
<gene>
    <name evidence="1" type="ordered locus">Sros_4636</name>
</gene>
<protein>
    <submittedName>
        <fullName evidence="1">Uncharacterized protein</fullName>
    </submittedName>
</protein>
<dbReference type="Proteomes" id="UP000002029">
    <property type="component" value="Chromosome"/>
</dbReference>
<accession>D2B3H7</accession>
<dbReference type="STRING" id="479432.Sros_4636"/>
<dbReference type="HOGENOM" id="CLU_160032_0_0_11"/>
<evidence type="ECO:0000313" key="1">
    <source>
        <dbReference type="EMBL" id="ACZ87493.1"/>
    </source>
</evidence>
<name>D2B3H7_STRRD</name>
<dbReference type="AlphaFoldDB" id="D2B3H7"/>
<dbReference type="RefSeq" id="WP_012891234.1">
    <property type="nucleotide sequence ID" value="NC_013595.1"/>
</dbReference>